<feature type="domain" description="Glycerol-3-phosphate dehydrogenase NAD-dependent C-terminal" evidence="14">
    <location>
        <begin position="187"/>
        <end position="340"/>
    </location>
</feature>
<sequence>MTTIAVLGAGVMASALTNPARDNGHEVRLIGTHLDDHIIDSIKATRVHPVLKVALDENVQPYYFTEAAQAVAGADVVMVGVNSFGIDWAGEQLARLLEPGQKVLVITKGLQADADGTLRILPHVLQRAVGPIADRVTWSAIVGPCIAGELAVRRPSCVVFAGEDRASLDFLAELYGTDYYHVWTSTDFVGHEVGAATKNVFAFAQGFAHGILTAKGELDAPYVMFNFSAALFAEGSREIHQFIELIGGDPKTADGLGGVGDMFVTSMGGRNVKAGQYVGAGIPFSEVRGVHMKGITLEGVAAIGVVGEALERLTERGVIEPSDFPLVRFLYDVVAHDAPIDVPWTRFFGGLQPRRLVSAGQR</sequence>
<dbReference type="GO" id="GO:0005975">
    <property type="term" value="P:carbohydrate metabolic process"/>
    <property type="evidence" value="ECO:0007669"/>
    <property type="project" value="InterPro"/>
</dbReference>
<feature type="active site" description="Proton acceptor" evidence="8">
    <location>
        <position position="198"/>
    </location>
</feature>
<feature type="binding site" evidence="10">
    <location>
        <position position="147"/>
    </location>
    <ligand>
        <name>NAD(+)</name>
        <dbReference type="ChEBI" id="CHEBI:57540"/>
    </ligand>
</feature>
<comment type="catalytic activity">
    <reaction evidence="12">
        <text>sn-glycerol 3-phosphate + NADP(+) = dihydroxyacetone phosphate + NADPH + H(+)</text>
        <dbReference type="Rhea" id="RHEA:11096"/>
        <dbReference type="ChEBI" id="CHEBI:15378"/>
        <dbReference type="ChEBI" id="CHEBI:57597"/>
        <dbReference type="ChEBI" id="CHEBI:57642"/>
        <dbReference type="ChEBI" id="CHEBI:57783"/>
        <dbReference type="ChEBI" id="CHEBI:58349"/>
        <dbReference type="EC" id="1.1.1.94"/>
    </reaction>
</comment>
<organism evidence="15 16">
    <name type="scientific">Brooklawnia propionicigenes</name>
    <dbReference type="NCBI Taxonomy" id="3041175"/>
    <lineage>
        <taxon>Bacteria</taxon>
        <taxon>Bacillati</taxon>
        <taxon>Actinomycetota</taxon>
        <taxon>Actinomycetes</taxon>
        <taxon>Propionibacteriales</taxon>
        <taxon>Propionibacteriaceae</taxon>
        <taxon>Brooklawnia</taxon>
    </lineage>
</organism>
<dbReference type="Proteomes" id="UP001431656">
    <property type="component" value="Chromosome"/>
</dbReference>
<dbReference type="PANTHER" id="PTHR11728:SF1">
    <property type="entry name" value="GLYCEROL-3-PHOSPHATE DEHYDROGENASE [NAD(+)] 2, CHLOROPLASTIC"/>
    <property type="match status" value="1"/>
</dbReference>
<comment type="similarity">
    <text evidence="1 11">Belongs to the NAD-dependent glycerol-3-phosphate dehydrogenase family.</text>
</comment>
<reference evidence="15" key="1">
    <citation type="journal article" date="2024" name="Int. J. Syst. Evol. Microbiol.">
        <title>Brooklawnia propionicigenes sp. nov., a facultatively anaerobic, propionate-producing bacterium isolated from a methanogenic reactor treating waste from cattle farms.</title>
        <authorList>
            <person name="Akita Y."/>
            <person name="Ueki A."/>
            <person name="Tonouchi A."/>
            <person name="Sugawara Y."/>
            <person name="Honma S."/>
            <person name="Kaku N."/>
            <person name="Ueki K."/>
        </authorList>
    </citation>
    <scope>NUCLEOTIDE SEQUENCE</scope>
    <source>
        <strain evidence="15">SH051</strain>
    </source>
</reference>
<dbReference type="InterPro" id="IPR008927">
    <property type="entry name" value="6-PGluconate_DH-like_C_sf"/>
</dbReference>
<evidence type="ECO:0000256" key="6">
    <source>
        <dbReference type="ARBA" id="ARBA00023209"/>
    </source>
</evidence>
<evidence type="ECO:0000256" key="8">
    <source>
        <dbReference type="PIRSR" id="PIRSR000114-1"/>
    </source>
</evidence>
<evidence type="ECO:0000256" key="4">
    <source>
        <dbReference type="ARBA" id="ARBA00023027"/>
    </source>
</evidence>
<dbReference type="GO" id="GO:0005829">
    <property type="term" value="C:cytosol"/>
    <property type="evidence" value="ECO:0007669"/>
    <property type="project" value="TreeGrafter"/>
</dbReference>
<dbReference type="SUPFAM" id="SSF51735">
    <property type="entry name" value="NAD(P)-binding Rossmann-fold domains"/>
    <property type="match status" value="1"/>
</dbReference>
<feature type="binding site" evidence="10">
    <location>
        <position position="270"/>
    </location>
    <ligand>
        <name>NAD(+)</name>
        <dbReference type="ChEBI" id="CHEBI:57540"/>
    </ligand>
</feature>
<proteinExistence type="inferred from homology"/>
<name>A0AAN0MGH9_9ACTN</name>
<dbReference type="InterPro" id="IPR011128">
    <property type="entry name" value="G3P_DH_NAD-dep_N"/>
</dbReference>
<dbReference type="Gene3D" id="1.10.1040.10">
    <property type="entry name" value="N-(1-d-carboxylethyl)-l-norvaline Dehydrogenase, domain 2"/>
    <property type="match status" value="1"/>
</dbReference>
<evidence type="ECO:0000256" key="3">
    <source>
        <dbReference type="ARBA" id="ARBA00023002"/>
    </source>
</evidence>
<accession>A0AAN0MGH9</accession>
<evidence type="ECO:0000256" key="9">
    <source>
        <dbReference type="PIRSR" id="PIRSR000114-2"/>
    </source>
</evidence>
<dbReference type="SUPFAM" id="SSF48179">
    <property type="entry name" value="6-phosphogluconate dehydrogenase C-terminal domain-like"/>
    <property type="match status" value="1"/>
</dbReference>
<evidence type="ECO:0000256" key="10">
    <source>
        <dbReference type="PIRSR" id="PIRSR000114-3"/>
    </source>
</evidence>
<dbReference type="PIRSF" id="PIRSF000114">
    <property type="entry name" value="Glycerol-3-P_dh"/>
    <property type="match status" value="1"/>
</dbReference>
<dbReference type="RefSeq" id="WP_286263737.1">
    <property type="nucleotide sequence ID" value="NZ_AP028056.1"/>
</dbReference>
<dbReference type="GO" id="GO:0047952">
    <property type="term" value="F:glycerol-3-phosphate dehydrogenase [NAD(P)+] activity"/>
    <property type="evidence" value="ECO:0007669"/>
    <property type="project" value="UniProtKB-EC"/>
</dbReference>
<evidence type="ECO:0000256" key="12">
    <source>
        <dbReference type="RuleBase" id="RU000439"/>
    </source>
</evidence>
<keyword evidence="4 10" id="KW-0520">NAD</keyword>
<dbReference type="InterPro" id="IPR013328">
    <property type="entry name" value="6PGD_dom2"/>
</dbReference>
<dbReference type="EC" id="1.1.1.94" evidence="12"/>
<dbReference type="InterPro" id="IPR006168">
    <property type="entry name" value="G3P_DH_NAD-dep"/>
</dbReference>
<keyword evidence="6" id="KW-0594">Phospholipid biosynthesis</keyword>
<evidence type="ECO:0000256" key="11">
    <source>
        <dbReference type="RuleBase" id="RU000437"/>
    </source>
</evidence>
<evidence type="ECO:0000259" key="14">
    <source>
        <dbReference type="Pfam" id="PF07479"/>
    </source>
</evidence>
<keyword evidence="5" id="KW-0443">Lipid metabolism</keyword>
<dbReference type="Pfam" id="PF01210">
    <property type="entry name" value="NAD_Gly3P_dh_N"/>
    <property type="match status" value="1"/>
</dbReference>
<dbReference type="PANTHER" id="PTHR11728">
    <property type="entry name" value="GLYCEROL-3-PHOSPHATE DEHYDROGENASE"/>
    <property type="match status" value="1"/>
</dbReference>
<dbReference type="PRINTS" id="PR00077">
    <property type="entry name" value="GPDHDRGNASE"/>
</dbReference>
<dbReference type="KEGG" id="broo:brsh051_15440"/>
<evidence type="ECO:0000313" key="15">
    <source>
        <dbReference type="EMBL" id="BEH02263.1"/>
    </source>
</evidence>
<dbReference type="GO" id="GO:0008654">
    <property type="term" value="P:phospholipid biosynthetic process"/>
    <property type="evidence" value="ECO:0007669"/>
    <property type="project" value="UniProtKB-KW"/>
</dbReference>
<feature type="binding site" evidence="9">
    <location>
        <begin position="270"/>
        <end position="271"/>
    </location>
    <ligand>
        <name>substrate</name>
    </ligand>
</feature>
<dbReference type="AlphaFoldDB" id="A0AAN0MGH9"/>
<dbReference type="GO" id="GO:0046168">
    <property type="term" value="P:glycerol-3-phosphate catabolic process"/>
    <property type="evidence" value="ECO:0007669"/>
    <property type="project" value="InterPro"/>
</dbReference>
<keyword evidence="3 11" id="KW-0560">Oxidoreductase</keyword>
<evidence type="ECO:0000256" key="2">
    <source>
        <dbReference type="ARBA" id="ARBA00022516"/>
    </source>
</evidence>
<evidence type="ECO:0000256" key="7">
    <source>
        <dbReference type="ARBA" id="ARBA00023264"/>
    </source>
</evidence>
<dbReference type="InterPro" id="IPR006109">
    <property type="entry name" value="G3P_DH_NAD-dep_C"/>
</dbReference>
<evidence type="ECO:0000313" key="16">
    <source>
        <dbReference type="Proteomes" id="UP001431656"/>
    </source>
</evidence>
<dbReference type="EMBL" id="AP028056">
    <property type="protein sequence ID" value="BEH02263.1"/>
    <property type="molecule type" value="Genomic_DNA"/>
</dbReference>
<protein>
    <recommendedName>
        <fullName evidence="12">Glycerol-3-phosphate dehydrogenase</fullName>
        <ecNumber evidence="12">1.1.1.94</ecNumber>
    </recommendedName>
</protein>
<feature type="domain" description="Glycerol-3-phosphate dehydrogenase NAD-dependent N-terminal" evidence="13">
    <location>
        <begin position="4"/>
        <end position="165"/>
    </location>
</feature>
<feature type="binding site" evidence="9">
    <location>
        <position position="108"/>
    </location>
    <ligand>
        <name>substrate</name>
    </ligand>
</feature>
<dbReference type="Gene3D" id="3.40.50.720">
    <property type="entry name" value="NAD(P)-binding Rossmann-like Domain"/>
    <property type="match status" value="1"/>
</dbReference>
<dbReference type="InterPro" id="IPR036291">
    <property type="entry name" value="NAD(P)-bd_dom_sf"/>
</dbReference>
<keyword evidence="7" id="KW-1208">Phospholipid metabolism</keyword>
<keyword evidence="16" id="KW-1185">Reference proteome</keyword>
<evidence type="ECO:0000256" key="5">
    <source>
        <dbReference type="ARBA" id="ARBA00023098"/>
    </source>
</evidence>
<dbReference type="GO" id="GO:0051287">
    <property type="term" value="F:NAD binding"/>
    <property type="evidence" value="ECO:0007669"/>
    <property type="project" value="InterPro"/>
</dbReference>
<evidence type="ECO:0000259" key="13">
    <source>
        <dbReference type="Pfam" id="PF01210"/>
    </source>
</evidence>
<keyword evidence="2" id="KW-0444">Lipid biosynthesis</keyword>
<dbReference type="Pfam" id="PF07479">
    <property type="entry name" value="NAD_Gly3P_dh_C"/>
    <property type="match status" value="1"/>
</dbReference>
<gene>
    <name evidence="15" type="ORF">brsh051_15440</name>
</gene>
<evidence type="ECO:0000256" key="1">
    <source>
        <dbReference type="ARBA" id="ARBA00011009"/>
    </source>
</evidence>